<dbReference type="AlphaFoldDB" id="A0A4R2GUT3"/>
<keyword evidence="2" id="KW-1185">Reference proteome</keyword>
<comment type="caution">
    <text evidence="1">The sequence shown here is derived from an EMBL/GenBank/DDBJ whole genome shotgun (WGS) entry which is preliminary data.</text>
</comment>
<dbReference type="Proteomes" id="UP000294881">
    <property type="component" value="Unassembled WGS sequence"/>
</dbReference>
<accession>A0A4R2GUT3</accession>
<dbReference type="OrthoDB" id="9799894at2"/>
<dbReference type="InterPro" id="IPR009562">
    <property type="entry name" value="DUF1178"/>
</dbReference>
<dbReference type="RefSeq" id="WP_132003944.1">
    <property type="nucleotide sequence ID" value="NZ_JBHUNN010000002.1"/>
</dbReference>
<evidence type="ECO:0000313" key="2">
    <source>
        <dbReference type="Proteomes" id="UP000294881"/>
    </source>
</evidence>
<evidence type="ECO:0000313" key="1">
    <source>
        <dbReference type="EMBL" id="TCO14559.1"/>
    </source>
</evidence>
<protein>
    <recommendedName>
        <fullName evidence="3">DUF1178 family protein</fullName>
    </recommendedName>
</protein>
<organism evidence="1 2">
    <name type="scientific">Camelimonas lactis</name>
    <dbReference type="NCBI Taxonomy" id="659006"/>
    <lineage>
        <taxon>Bacteria</taxon>
        <taxon>Pseudomonadati</taxon>
        <taxon>Pseudomonadota</taxon>
        <taxon>Alphaproteobacteria</taxon>
        <taxon>Hyphomicrobiales</taxon>
        <taxon>Chelatococcaceae</taxon>
        <taxon>Camelimonas</taxon>
    </lineage>
</organism>
<gene>
    <name evidence="1" type="ORF">EV666_10366</name>
</gene>
<dbReference type="PIRSF" id="PIRSF032131">
    <property type="entry name" value="UCP032131"/>
    <property type="match status" value="1"/>
</dbReference>
<dbReference type="Pfam" id="PF06676">
    <property type="entry name" value="DUF1178"/>
    <property type="match status" value="1"/>
</dbReference>
<sequence>MIRYTLACDQGHEFESWFADSQAYDAQAAAGFVSCPQCGSLKVGKTIMAPALARSAAHDRAVTVDAPPASAGPAQPAAAVPDVMSDEAARRVRAVMRAVRHYVVQNTIDVGAQFPDEARRIHSGEAEARAIRGEARPEEVRALLEEGVDIMPLPALPDDLN</sequence>
<evidence type="ECO:0008006" key="3">
    <source>
        <dbReference type="Google" id="ProtNLM"/>
    </source>
</evidence>
<name>A0A4R2GUT3_9HYPH</name>
<proteinExistence type="predicted"/>
<dbReference type="EMBL" id="SLWL01000003">
    <property type="protein sequence ID" value="TCO14559.1"/>
    <property type="molecule type" value="Genomic_DNA"/>
</dbReference>
<reference evidence="1 2" key="1">
    <citation type="submission" date="2019-03" db="EMBL/GenBank/DDBJ databases">
        <title>Genomic Encyclopedia of Type Strains, Phase IV (KMG-IV): sequencing the most valuable type-strain genomes for metagenomic binning, comparative biology and taxonomic classification.</title>
        <authorList>
            <person name="Goeker M."/>
        </authorList>
    </citation>
    <scope>NUCLEOTIDE SEQUENCE [LARGE SCALE GENOMIC DNA]</scope>
    <source>
        <strain evidence="1 2">DSM 22958</strain>
    </source>
</reference>